<dbReference type="KEGG" id="msil:METEAL_12460"/>
<keyword evidence="9" id="KW-0131">Cell cycle</keyword>
<keyword evidence="7 9" id="KW-0413">Isomerase</keyword>
<keyword evidence="6 9" id="KW-0143">Chaperone</keyword>
<evidence type="ECO:0000256" key="5">
    <source>
        <dbReference type="ARBA" id="ARBA00023110"/>
    </source>
</evidence>
<comment type="subcellular location">
    <subcellularLocation>
        <location evidence="9">Cytoplasm</location>
    </subcellularLocation>
    <text evidence="9">About half TF is bound to the ribosome near the polypeptide exit tunnel while the other half is free in the cytoplasm.</text>
</comment>
<dbReference type="PIRSF" id="PIRSF003095">
    <property type="entry name" value="Trigger_factor"/>
    <property type="match status" value="1"/>
</dbReference>
<evidence type="ECO:0000256" key="7">
    <source>
        <dbReference type="ARBA" id="ARBA00023235"/>
    </source>
</evidence>
<dbReference type="RefSeq" id="WP_316414978.1">
    <property type="nucleotide sequence ID" value="NZ_AP027080.1"/>
</dbReference>
<evidence type="ECO:0000256" key="8">
    <source>
        <dbReference type="ARBA" id="ARBA00029986"/>
    </source>
</evidence>
<dbReference type="PANTHER" id="PTHR30560:SF3">
    <property type="entry name" value="TRIGGER FACTOR-LIKE PROTEIN TIG, CHLOROPLASTIC"/>
    <property type="match status" value="1"/>
</dbReference>
<organism evidence="13 14">
    <name type="scientific">Mesoterricola silvestris</name>
    <dbReference type="NCBI Taxonomy" id="2927979"/>
    <lineage>
        <taxon>Bacteria</taxon>
        <taxon>Pseudomonadati</taxon>
        <taxon>Acidobacteriota</taxon>
        <taxon>Holophagae</taxon>
        <taxon>Holophagales</taxon>
        <taxon>Holophagaceae</taxon>
        <taxon>Mesoterricola</taxon>
    </lineage>
</organism>
<comment type="function">
    <text evidence="9">Involved in protein export. Acts as a chaperone by maintaining the newly synthesized protein in an open conformation. Functions as a peptidyl-prolyl cis-trans isomerase.</text>
</comment>
<evidence type="ECO:0000256" key="6">
    <source>
        <dbReference type="ARBA" id="ARBA00023186"/>
    </source>
</evidence>
<accession>A0AA48GIT4</accession>
<feature type="region of interest" description="Disordered" evidence="10">
    <location>
        <begin position="445"/>
        <end position="484"/>
    </location>
</feature>
<dbReference type="EC" id="5.2.1.8" evidence="3 9"/>
<keyword evidence="14" id="KW-1185">Reference proteome</keyword>
<dbReference type="InterPro" id="IPR005215">
    <property type="entry name" value="Trig_fac"/>
</dbReference>
<evidence type="ECO:0000256" key="4">
    <source>
        <dbReference type="ARBA" id="ARBA00016902"/>
    </source>
</evidence>
<protein>
    <recommendedName>
        <fullName evidence="4 9">Trigger factor</fullName>
        <shortName evidence="9">TF</shortName>
        <ecNumber evidence="3 9">5.2.1.8</ecNumber>
    </recommendedName>
    <alternativeName>
        <fullName evidence="8 9">PPIase</fullName>
    </alternativeName>
</protein>
<dbReference type="SUPFAM" id="SSF102735">
    <property type="entry name" value="Trigger factor ribosome-binding domain"/>
    <property type="match status" value="1"/>
</dbReference>
<comment type="domain">
    <text evidence="9">Consists of 3 domains; the N-terminus binds the ribosome, the middle domain has PPIase activity, while the C-terminus has intrinsic chaperone activity on its own.</text>
</comment>
<dbReference type="InterPro" id="IPR046357">
    <property type="entry name" value="PPIase_dom_sf"/>
</dbReference>
<comment type="similarity">
    <text evidence="2 9">Belongs to the FKBP-type PPIase family. Tig subfamily.</text>
</comment>
<dbReference type="GO" id="GO:0003755">
    <property type="term" value="F:peptidyl-prolyl cis-trans isomerase activity"/>
    <property type="evidence" value="ECO:0007669"/>
    <property type="project" value="UniProtKB-UniRule"/>
</dbReference>
<feature type="domain" description="Trigger factor ribosome-binding bacterial" evidence="11">
    <location>
        <begin position="1"/>
        <end position="144"/>
    </location>
</feature>
<evidence type="ECO:0000256" key="1">
    <source>
        <dbReference type="ARBA" id="ARBA00000971"/>
    </source>
</evidence>
<feature type="domain" description="Trigger factor C-terminal" evidence="12">
    <location>
        <begin position="258"/>
        <end position="412"/>
    </location>
</feature>
<dbReference type="PANTHER" id="PTHR30560">
    <property type="entry name" value="TRIGGER FACTOR CHAPERONE AND PEPTIDYL-PROLYL CIS/TRANS ISOMERASE"/>
    <property type="match status" value="1"/>
</dbReference>
<dbReference type="InterPro" id="IPR036611">
    <property type="entry name" value="Trigger_fac_ribosome-bd_sf"/>
</dbReference>
<dbReference type="Gene3D" id="3.30.70.1050">
    <property type="entry name" value="Trigger factor ribosome-binding domain"/>
    <property type="match status" value="1"/>
</dbReference>
<dbReference type="GO" id="GO:0015031">
    <property type="term" value="P:protein transport"/>
    <property type="evidence" value="ECO:0007669"/>
    <property type="project" value="UniProtKB-UniRule"/>
</dbReference>
<dbReference type="Proteomes" id="UP001238179">
    <property type="component" value="Chromosome"/>
</dbReference>
<dbReference type="GO" id="GO:0043335">
    <property type="term" value="P:protein unfolding"/>
    <property type="evidence" value="ECO:0007669"/>
    <property type="project" value="TreeGrafter"/>
</dbReference>
<dbReference type="GO" id="GO:0043022">
    <property type="term" value="F:ribosome binding"/>
    <property type="evidence" value="ECO:0007669"/>
    <property type="project" value="TreeGrafter"/>
</dbReference>
<dbReference type="SUPFAM" id="SSF54534">
    <property type="entry name" value="FKBP-like"/>
    <property type="match status" value="1"/>
</dbReference>
<dbReference type="GO" id="GO:0051301">
    <property type="term" value="P:cell division"/>
    <property type="evidence" value="ECO:0007669"/>
    <property type="project" value="UniProtKB-KW"/>
</dbReference>
<dbReference type="Gene3D" id="1.10.3120.10">
    <property type="entry name" value="Trigger factor, C-terminal domain"/>
    <property type="match status" value="1"/>
</dbReference>
<name>A0AA48GIT4_9BACT</name>
<evidence type="ECO:0000256" key="3">
    <source>
        <dbReference type="ARBA" id="ARBA00013194"/>
    </source>
</evidence>
<evidence type="ECO:0000313" key="13">
    <source>
        <dbReference type="EMBL" id="BDU72072.1"/>
    </source>
</evidence>
<evidence type="ECO:0000256" key="9">
    <source>
        <dbReference type="HAMAP-Rule" id="MF_00303"/>
    </source>
</evidence>
<keyword evidence="9" id="KW-0132">Cell division</keyword>
<dbReference type="GO" id="GO:0051083">
    <property type="term" value="P:'de novo' cotranslational protein folding"/>
    <property type="evidence" value="ECO:0007669"/>
    <property type="project" value="TreeGrafter"/>
</dbReference>
<evidence type="ECO:0000259" key="11">
    <source>
        <dbReference type="Pfam" id="PF05697"/>
    </source>
</evidence>
<dbReference type="InterPro" id="IPR008881">
    <property type="entry name" value="Trigger_fac_ribosome-bd_bac"/>
</dbReference>
<dbReference type="Gene3D" id="3.10.50.40">
    <property type="match status" value="1"/>
</dbReference>
<dbReference type="GO" id="GO:0005737">
    <property type="term" value="C:cytoplasm"/>
    <property type="evidence" value="ECO:0007669"/>
    <property type="project" value="UniProtKB-SubCell"/>
</dbReference>
<dbReference type="NCBIfam" id="TIGR00115">
    <property type="entry name" value="tig"/>
    <property type="match status" value="1"/>
</dbReference>
<evidence type="ECO:0000259" key="12">
    <source>
        <dbReference type="Pfam" id="PF05698"/>
    </source>
</evidence>
<dbReference type="SUPFAM" id="SSF109998">
    <property type="entry name" value="Triger factor/SurA peptide-binding domain-like"/>
    <property type="match status" value="1"/>
</dbReference>
<reference evidence="14" key="1">
    <citation type="journal article" date="2023" name="Int. J. Syst. Evol. Microbiol.">
        <title>Mesoterricola silvestris gen. nov., sp. nov., Mesoterricola sediminis sp. nov., Geothrix oryzae sp. nov., Geothrix edaphica sp. nov., Geothrix rubra sp. nov., and Geothrix limicola sp. nov., six novel members of Acidobacteriota isolated from soils.</title>
        <authorList>
            <person name="Itoh H."/>
            <person name="Sugisawa Y."/>
            <person name="Mise K."/>
            <person name="Xu Z."/>
            <person name="Kuniyasu M."/>
            <person name="Ushijima N."/>
            <person name="Kawano K."/>
            <person name="Kobayashi E."/>
            <person name="Shiratori Y."/>
            <person name="Masuda Y."/>
            <person name="Senoo K."/>
        </authorList>
    </citation>
    <scope>NUCLEOTIDE SEQUENCE [LARGE SCALE GENOMIC DNA]</scope>
    <source>
        <strain evidence="14">W79</strain>
    </source>
</reference>
<dbReference type="InterPro" id="IPR037041">
    <property type="entry name" value="Trigger_fac_C_sf"/>
</dbReference>
<evidence type="ECO:0000256" key="2">
    <source>
        <dbReference type="ARBA" id="ARBA00005464"/>
    </source>
</evidence>
<dbReference type="InterPro" id="IPR008880">
    <property type="entry name" value="Trigger_fac_C"/>
</dbReference>
<evidence type="ECO:0000313" key="14">
    <source>
        <dbReference type="Proteomes" id="UP001238179"/>
    </source>
</evidence>
<evidence type="ECO:0000256" key="10">
    <source>
        <dbReference type="SAM" id="MobiDB-lite"/>
    </source>
</evidence>
<feature type="compositionally biased region" description="Basic and acidic residues" evidence="10">
    <location>
        <begin position="472"/>
        <end position="484"/>
    </location>
</feature>
<dbReference type="Pfam" id="PF05697">
    <property type="entry name" value="Trigger_N"/>
    <property type="match status" value="1"/>
</dbReference>
<dbReference type="EMBL" id="AP027080">
    <property type="protein sequence ID" value="BDU72072.1"/>
    <property type="molecule type" value="Genomic_DNA"/>
</dbReference>
<keyword evidence="5 9" id="KW-0697">Rotamase</keyword>
<proteinExistence type="inferred from homology"/>
<gene>
    <name evidence="9 13" type="primary">tig</name>
    <name evidence="13" type="ORF">METEAL_12460</name>
</gene>
<comment type="catalytic activity">
    <reaction evidence="1 9">
        <text>[protein]-peptidylproline (omega=180) = [protein]-peptidylproline (omega=0)</text>
        <dbReference type="Rhea" id="RHEA:16237"/>
        <dbReference type="Rhea" id="RHEA-COMP:10747"/>
        <dbReference type="Rhea" id="RHEA-COMP:10748"/>
        <dbReference type="ChEBI" id="CHEBI:83833"/>
        <dbReference type="ChEBI" id="CHEBI:83834"/>
        <dbReference type="EC" id="5.2.1.8"/>
    </reaction>
</comment>
<dbReference type="GO" id="GO:0044183">
    <property type="term" value="F:protein folding chaperone"/>
    <property type="evidence" value="ECO:0007669"/>
    <property type="project" value="TreeGrafter"/>
</dbReference>
<dbReference type="Pfam" id="PF05698">
    <property type="entry name" value="Trigger_C"/>
    <property type="match status" value="1"/>
</dbReference>
<dbReference type="AlphaFoldDB" id="A0AA48GIT4"/>
<dbReference type="InterPro" id="IPR027304">
    <property type="entry name" value="Trigger_fact/SurA_dom_sf"/>
</dbReference>
<keyword evidence="9" id="KW-0963">Cytoplasm</keyword>
<dbReference type="HAMAP" id="MF_00303">
    <property type="entry name" value="Trigger_factor_Tig"/>
    <property type="match status" value="1"/>
</dbReference>
<sequence length="484" mass="53395">MQSSLTHHTSTRKSIDVTVPAAEVSEEFGKVLAKIAPKVKVPGFRPGKAPKDVLMKRYEREIQSEVAENLITRHFMAAAAQAGANPISRPALEKIDLKEGAEGVFRAQFDVAPEVTLPDYKGLAVTKKKRAIDDEAIAEHLESLRQQHAKFIPVEDAPAALGHFATLDIKVKPQGMKPVNYTDQVIQLAEGRPFDGEILGMKADETKKFSITIPAEDPNRAMAGKAVAYEATLKDLRMREVPELSDEFAKDLGAHENLEDLKAFVKKDLEEAAERDAVARLHSTLLDTLLDAAPFEVPSSMVSLQLDDYCQEFAEMAARQGVDPKNINWAGYRQSRMQDAERAVRSGYLLQSIGNAEDLQVTDEEIDAEIRAIMEEHKVPQTFEAFKANLEKRGSTTEIKGRVRTDKIFQMMVAAATVTEELLDKDAFAALVELERRREAGIPSARFDAGGLEGGELEHQEGGSPDSVQAAEHVHGPDCDHDHK</sequence>